<reference evidence="2 4" key="1">
    <citation type="journal article" date="2017" name="Nature">
        <title>The sunflower genome provides insights into oil metabolism, flowering and Asterid evolution.</title>
        <authorList>
            <person name="Badouin H."/>
            <person name="Gouzy J."/>
            <person name="Grassa C.J."/>
            <person name="Murat F."/>
            <person name="Staton S.E."/>
            <person name="Cottret L."/>
            <person name="Lelandais-Briere C."/>
            <person name="Owens G.L."/>
            <person name="Carrere S."/>
            <person name="Mayjonade B."/>
            <person name="Legrand L."/>
            <person name="Gill N."/>
            <person name="Kane N.C."/>
            <person name="Bowers J.E."/>
            <person name="Hubner S."/>
            <person name="Bellec A."/>
            <person name="Berard A."/>
            <person name="Berges H."/>
            <person name="Blanchet N."/>
            <person name="Boniface M.C."/>
            <person name="Brunel D."/>
            <person name="Catrice O."/>
            <person name="Chaidir N."/>
            <person name="Claudel C."/>
            <person name="Donnadieu C."/>
            <person name="Faraut T."/>
            <person name="Fievet G."/>
            <person name="Helmstetter N."/>
            <person name="King M."/>
            <person name="Knapp S.J."/>
            <person name="Lai Z."/>
            <person name="Le Paslier M.C."/>
            <person name="Lippi Y."/>
            <person name="Lorenzon L."/>
            <person name="Mandel J.R."/>
            <person name="Marage G."/>
            <person name="Marchand G."/>
            <person name="Marquand E."/>
            <person name="Bret-Mestries E."/>
            <person name="Morien E."/>
            <person name="Nambeesan S."/>
            <person name="Nguyen T."/>
            <person name="Pegot-Espagnet P."/>
            <person name="Pouilly N."/>
            <person name="Raftis F."/>
            <person name="Sallet E."/>
            <person name="Schiex T."/>
            <person name="Thomas J."/>
            <person name="Vandecasteele C."/>
            <person name="Vares D."/>
            <person name="Vear F."/>
            <person name="Vautrin S."/>
            <person name="Crespi M."/>
            <person name="Mangin B."/>
            <person name="Burke J.M."/>
            <person name="Salse J."/>
            <person name="Munos S."/>
            <person name="Vincourt P."/>
            <person name="Rieseberg L.H."/>
            <person name="Langlade N.B."/>
        </authorList>
    </citation>
    <scope>NUCLEOTIDE SEQUENCE [LARGE SCALE GENOMIC DNA]</scope>
    <source>
        <strain evidence="4">cv. SF193</strain>
        <tissue evidence="2">Leaves</tissue>
    </source>
</reference>
<dbReference type="EMBL" id="MNCJ02000325">
    <property type="protein sequence ID" value="KAF5788072.1"/>
    <property type="molecule type" value="Genomic_DNA"/>
</dbReference>
<reference evidence="3" key="2">
    <citation type="submission" date="2017-02" db="EMBL/GenBank/DDBJ databases">
        <title>Sunflower complete genome.</title>
        <authorList>
            <person name="Langlade N."/>
            <person name="Munos S."/>
        </authorList>
    </citation>
    <scope>NUCLEOTIDE SEQUENCE [LARGE SCALE GENOMIC DNA]</scope>
    <source>
        <tissue evidence="3">Leaves</tissue>
    </source>
</reference>
<proteinExistence type="predicted"/>
<gene>
    <name evidence="3" type="ORF">HannXRQ_Chr10g0313471</name>
    <name evidence="2" type="ORF">HanXRQr2_Chr10g0459961</name>
</gene>
<reference evidence="2" key="3">
    <citation type="submission" date="2020-06" db="EMBL/GenBank/DDBJ databases">
        <title>Helianthus annuus Genome sequencing and assembly Release 2.</title>
        <authorList>
            <person name="Gouzy J."/>
            <person name="Langlade N."/>
            <person name="Munos S."/>
        </authorList>
    </citation>
    <scope>NUCLEOTIDE SEQUENCE</scope>
    <source>
        <tissue evidence="2">Leaves</tissue>
    </source>
</reference>
<evidence type="ECO:0000313" key="3">
    <source>
        <dbReference type="EMBL" id="OTG12783.1"/>
    </source>
</evidence>
<organism evidence="3 4">
    <name type="scientific">Helianthus annuus</name>
    <name type="common">Common sunflower</name>
    <dbReference type="NCBI Taxonomy" id="4232"/>
    <lineage>
        <taxon>Eukaryota</taxon>
        <taxon>Viridiplantae</taxon>
        <taxon>Streptophyta</taxon>
        <taxon>Embryophyta</taxon>
        <taxon>Tracheophyta</taxon>
        <taxon>Spermatophyta</taxon>
        <taxon>Magnoliopsida</taxon>
        <taxon>eudicotyledons</taxon>
        <taxon>Gunneridae</taxon>
        <taxon>Pentapetalae</taxon>
        <taxon>asterids</taxon>
        <taxon>campanulids</taxon>
        <taxon>Asterales</taxon>
        <taxon>Asteraceae</taxon>
        <taxon>Asteroideae</taxon>
        <taxon>Heliantheae alliance</taxon>
        <taxon>Heliantheae</taxon>
        <taxon>Helianthus</taxon>
    </lineage>
</organism>
<keyword evidence="1" id="KW-0812">Transmembrane</keyword>
<dbReference type="EMBL" id="CM007899">
    <property type="protein sequence ID" value="OTG12783.1"/>
    <property type="molecule type" value="Genomic_DNA"/>
</dbReference>
<accession>A0A251TPW5</accession>
<protein>
    <submittedName>
        <fullName evidence="3">Uncharacterized protein</fullName>
    </submittedName>
</protein>
<evidence type="ECO:0000256" key="1">
    <source>
        <dbReference type="SAM" id="Phobius"/>
    </source>
</evidence>
<keyword evidence="4" id="KW-1185">Reference proteome</keyword>
<evidence type="ECO:0000313" key="2">
    <source>
        <dbReference type="EMBL" id="KAF5788072.1"/>
    </source>
</evidence>
<dbReference type="InParanoid" id="A0A251TPW5"/>
<feature type="transmembrane region" description="Helical" evidence="1">
    <location>
        <begin position="15"/>
        <end position="35"/>
    </location>
</feature>
<dbReference type="Proteomes" id="UP000215914">
    <property type="component" value="Chromosome 10"/>
</dbReference>
<dbReference type="AlphaFoldDB" id="A0A251TPW5"/>
<keyword evidence="1" id="KW-0472">Membrane</keyword>
<keyword evidence="1" id="KW-1133">Transmembrane helix</keyword>
<evidence type="ECO:0000313" key="4">
    <source>
        <dbReference type="Proteomes" id="UP000215914"/>
    </source>
</evidence>
<sequence length="58" mass="6342">MIHLNLHHSFLTLNLIYELASITGSLLLCTSSLGYGKFAAWSGMGSMTNDVQNPNNPF</sequence>
<name>A0A251TPW5_HELAN</name>
<dbReference type="Gramene" id="mRNA:HanXRQr2_Chr10g0459961">
    <property type="protein sequence ID" value="mRNA:HanXRQr2_Chr10g0459961"/>
    <property type="gene ID" value="HanXRQr2_Chr10g0459961"/>
</dbReference>